<dbReference type="AlphaFoldDB" id="A0A0E9WA34"/>
<reference evidence="1" key="2">
    <citation type="journal article" date="2015" name="Fish Shellfish Immunol.">
        <title>Early steps in the European eel (Anguilla anguilla)-Vibrio vulnificus interaction in the gills: Role of the RtxA13 toxin.</title>
        <authorList>
            <person name="Callol A."/>
            <person name="Pajuelo D."/>
            <person name="Ebbesson L."/>
            <person name="Teles M."/>
            <person name="MacKenzie S."/>
            <person name="Amaro C."/>
        </authorList>
    </citation>
    <scope>NUCLEOTIDE SEQUENCE</scope>
</reference>
<accession>A0A0E9WA34</accession>
<name>A0A0E9WA34_ANGAN</name>
<protein>
    <submittedName>
        <fullName evidence="1">Uncharacterized protein</fullName>
    </submittedName>
</protein>
<organism evidence="1">
    <name type="scientific">Anguilla anguilla</name>
    <name type="common">European freshwater eel</name>
    <name type="synonym">Muraena anguilla</name>
    <dbReference type="NCBI Taxonomy" id="7936"/>
    <lineage>
        <taxon>Eukaryota</taxon>
        <taxon>Metazoa</taxon>
        <taxon>Chordata</taxon>
        <taxon>Craniata</taxon>
        <taxon>Vertebrata</taxon>
        <taxon>Euteleostomi</taxon>
        <taxon>Actinopterygii</taxon>
        <taxon>Neopterygii</taxon>
        <taxon>Teleostei</taxon>
        <taxon>Anguilliformes</taxon>
        <taxon>Anguillidae</taxon>
        <taxon>Anguilla</taxon>
    </lineage>
</organism>
<dbReference type="EMBL" id="GBXM01021401">
    <property type="protein sequence ID" value="JAH87176.1"/>
    <property type="molecule type" value="Transcribed_RNA"/>
</dbReference>
<proteinExistence type="predicted"/>
<reference evidence="1" key="1">
    <citation type="submission" date="2014-11" db="EMBL/GenBank/DDBJ databases">
        <authorList>
            <person name="Amaro Gonzalez C."/>
        </authorList>
    </citation>
    <scope>NUCLEOTIDE SEQUENCE</scope>
</reference>
<evidence type="ECO:0000313" key="1">
    <source>
        <dbReference type="EMBL" id="JAH87176.1"/>
    </source>
</evidence>
<sequence>MYVCIMLHLALSHHWTQKDEYPTKNKFYFY</sequence>